<reference evidence="1 2" key="1">
    <citation type="submission" date="2021-05" db="EMBL/GenBank/DDBJ databases">
        <title>A Polyphasic approach of four new species of the genus Ohtaekwangia: Ohtaekwangia histidinii sp. nov., Ohtaekwangia cretensis sp. nov., Ohtaekwangia indiensis sp. nov., Ohtaekwangia reichenbachii sp. nov. from diverse environment.</title>
        <authorList>
            <person name="Octaviana S."/>
        </authorList>
    </citation>
    <scope>NUCLEOTIDE SEQUENCE [LARGE SCALE GENOMIC DNA]</scope>
    <source>
        <strain evidence="1 2">PWU4</strain>
    </source>
</reference>
<gene>
    <name evidence="1" type="ORF">KK083_02030</name>
</gene>
<proteinExistence type="predicted"/>
<dbReference type="Proteomes" id="UP001319200">
    <property type="component" value="Unassembled WGS sequence"/>
</dbReference>
<evidence type="ECO:0000313" key="2">
    <source>
        <dbReference type="Proteomes" id="UP001319200"/>
    </source>
</evidence>
<name>A0AAP2DGA1_9BACT</name>
<dbReference type="InterPro" id="IPR032720">
    <property type="entry name" value="Cys_rich_CWC"/>
</dbReference>
<keyword evidence="2" id="KW-1185">Reference proteome</keyword>
<dbReference type="AlphaFoldDB" id="A0AAP2DGA1"/>
<organism evidence="1 2">
    <name type="scientific">Chryseosolibacter histidini</name>
    <dbReference type="NCBI Taxonomy" id="2782349"/>
    <lineage>
        <taxon>Bacteria</taxon>
        <taxon>Pseudomonadati</taxon>
        <taxon>Bacteroidota</taxon>
        <taxon>Cytophagia</taxon>
        <taxon>Cytophagales</taxon>
        <taxon>Chryseotaleaceae</taxon>
        <taxon>Chryseosolibacter</taxon>
    </lineage>
</organism>
<accession>A0AAP2DGA1</accession>
<dbReference type="Pfam" id="PF14375">
    <property type="entry name" value="Cys_rich_CWC"/>
    <property type="match status" value="1"/>
</dbReference>
<comment type="caution">
    <text evidence="1">The sequence shown here is derived from an EMBL/GenBank/DDBJ whole genome shotgun (WGS) entry which is preliminary data.</text>
</comment>
<dbReference type="RefSeq" id="WP_254160170.1">
    <property type="nucleotide sequence ID" value="NZ_JAHESF010000002.1"/>
</dbReference>
<evidence type="ECO:0000313" key="1">
    <source>
        <dbReference type="EMBL" id="MBT1695636.1"/>
    </source>
</evidence>
<protein>
    <submittedName>
        <fullName evidence="1">Cysteine-rich CWC family protein</fullName>
    </submittedName>
</protein>
<sequence length="77" mass="8867">MIKHEEKFCPRCNASFECKVGSVGLCQCSAVKLSDAERSYTRERFSDCLCAECLKELKAELHNNSLKARLMHLLRMR</sequence>
<dbReference type="EMBL" id="JAHESF010000002">
    <property type="protein sequence ID" value="MBT1695636.1"/>
    <property type="molecule type" value="Genomic_DNA"/>
</dbReference>